<protein>
    <submittedName>
        <fullName evidence="5">ABC transporter, ATP-binding protein</fullName>
    </submittedName>
</protein>
<dbReference type="PANTHER" id="PTHR42939">
    <property type="entry name" value="ABC TRANSPORTER ATP-BINDING PROTEIN ALBC-RELATED"/>
    <property type="match status" value="1"/>
</dbReference>
<keyword evidence="3 5" id="KW-0067">ATP-binding</keyword>
<accession>B3JHN6</accession>
<dbReference type="CDD" id="cd03230">
    <property type="entry name" value="ABC_DR_subfamily_A"/>
    <property type="match status" value="1"/>
</dbReference>
<dbReference type="EMBL" id="ABIY02000075">
    <property type="protein sequence ID" value="EDV01553.1"/>
    <property type="molecule type" value="Genomic_DNA"/>
</dbReference>
<dbReference type="SUPFAM" id="SSF52540">
    <property type="entry name" value="P-loop containing nucleoside triphosphate hydrolases"/>
    <property type="match status" value="1"/>
</dbReference>
<proteinExistence type="predicted"/>
<dbReference type="SMART" id="SM00382">
    <property type="entry name" value="AAA"/>
    <property type="match status" value="1"/>
</dbReference>
<reference evidence="5 6" key="1">
    <citation type="submission" date="2008-04" db="EMBL/GenBank/DDBJ databases">
        <title>Draft genome sequence of Bacteroides coprocola (DSM 17136).</title>
        <authorList>
            <person name="Sudarsanam P."/>
            <person name="Ley R."/>
            <person name="Guruge J."/>
            <person name="Turnbaugh P.J."/>
            <person name="Mahowald M."/>
            <person name="Liep D."/>
            <person name="Gordon J."/>
        </authorList>
    </citation>
    <scope>NUCLEOTIDE SEQUENCE [LARGE SCALE GENOMIC DNA]</scope>
    <source>
        <strain evidence="5 6">DSM 17136</strain>
    </source>
</reference>
<evidence type="ECO:0000313" key="6">
    <source>
        <dbReference type="Proteomes" id="UP000003146"/>
    </source>
</evidence>
<keyword evidence="2" id="KW-0547">Nucleotide-binding</keyword>
<dbReference type="STRING" id="470145.BACCOP_01398"/>
<sequence length="221" mass="25211">MELIYIKNLSKAYGKTRVLDNLSVSYESGKIYGLVGENGAGKTTLFSCIMGVTDYEGEIRKSSKISVGYMPAESFFYSLITGKEYLEFCIKAKGKKMDAKAIDSLNKIFQLPMERFALDYSTGMKKKLALMALLLQENDLYILDEPFNGVDLYGCIQLKRIIRELKDKGKTVIISSHLINTLHELCDEIDFLDNHTIRKRYIQASVDEIEQDILNRRNSNM</sequence>
<evidence type="ECO:0000256" key="2">
    <source>
        <dbReference type="ARBA" id="ARBA00022741"/>
    </source>
</evidence>
<dbReference type="HOGENOM" id="CLU_000604_1_2_10"/>
<feature type="domain" description="ABC transporter" evidence="4">
    <location>
        <begin position="4"/>
        <end position="219"/>
    </location>
</feature>
<evidence type="ECO:0000313" key="5">
    <source>
        <dbReference type="EMBL" id="EDV01553.1"/>
    </source>
</evidence>
<evidence type="ECO:0000256" key="1">
    <source>
        <dbReference type="ARBA" id="ARBA00022448"/>
    </source>
</evidence>
<organism evidence="5 6">
    <name type="scientific">Phocaeicola coprocola DSM 17136</name>
    <dbReference type="NCBI Taxonomy" id="470145"/>
    <lineage>
        <taxon>Bacteria</taxon>
        <taxon>Pseudomonadati</taxon>
        <taxon>Bacteroidota</taxon>
        <taxon>Bacteroidia</taxon>
        <taxon>Bacteroidales</taxon>
        <taxon>Bacteroidaceae</taxon>
        <taxon>Phocaeicola</taxon>
    </lineage>
</organism>
<dbReference type="InterPro" id="IPR003593">
    <property type="entry name" value="AAA+_ATPase"/>
</dbReference>
<dbReference type="Proteomes" id="UP000003146">
    <property type="component" value="Unassembled WGS sequence"/>
</dbReference>
<evidence type="ECO:0000259" key="4">
    <source>
        <dbReference type="PROSITE" id="PS50893"/>
    </source>
</evidence>
<dbReference type="GO" id="GO:0005524">
    <property type="term" value="F:ATP binding"/>
    <property type="evidence" value="ECO:0007669"/>
    <property type="project" value="UniProtKB-KW"/>
</dbReference>
<dbReference type="RefSeq" id="WP_007566360.1">
    <property type="nucleotide sequence ID" value="NZ_DS981452.1"/>
</dbReference>
<dbReference type="GO" id="GO:0016887">
    <property type="term" value="F:ATP hydrolysis activity"/>
    <property type="evidence" value="ECO:0007669"/>
    <property type="project" value="InterPro"/>
</dbReference>
<reference evidence="5 6" key="2">
    <citation type="submission" date="2008-04" db="EMBL/GenBank/DDBJ databases">
        <authorList>
            <person name="Fulton L."/>
            <person name="Clifton S."/>
            <person name="Fulton B."/>
            <person name="Xu J."/>
            <person name="Minx P."/>
            <person name="Pepin K.H."/>
            <person name="Johnson M."/>
            <person name="Thiruvilangam P."/>
            <person name="Bhonagiri V."/>
            <person name="Nash W.E."/>
            <person name="Mardis E.R."/>
            <person name="Wilson R.K."/>
        </authorList>
    </citation>
    <scope>NUCLEOTIDE SEQUENCE [LARGE SCALE GENOMIC DNA]</scope>
    <source>
        <strain evidence="5 6">DSM 17136</strain>
    </source>
</reference>
<dbReference type="InterPro" id="IPR051782">
    <property type="entry name" value="ABC_Transporter_VariousFunc"/>
</dbReference>
<dbReference type="PROSITE" id="PS50893">
    <property type="entry name" value="ABC_TRANSPORTER_2"/>
    <property type="match status" value="1"/>
</dbReference>
<dbReference type="AlphaFoldDB" id="B3JHN6"/>
<name>B3JHN6_9BACT</name>
<dbReference type="eggNOG" id="COG1131">
    <property type="taxonomic scope" value="Bacteria"/>
</dbReference>
<keyword evidence="1" id="KW-0813">Transport</keyword>
<gene>
    <name evidence="5" type="ORF">BACCOP_01398</name>
</gene>
<dbReference type="PANTHER" id="PTHR42939:SF1">
    <property type="entry name" value="ABC TRANSPORTER ATP-BINDING PROTEIN ALBC-RELATED"/>
    <property type="match status" value="1"/>
</dbReference>
<evidence type="ECO:0000256" key="3">
    <source>
        <dbReference type="ARBA" id="ARBA00022840"/>
    </source>
</evidence>
<dbReference type="Gene3D" id="3.40.50.300">
    <property type="entry name" value="P-loop containing nucleotide triphosphate hydrolases"/>
    <property type="match status" value="1"/>
</dbReference>
<dbReference type="Pfam" id="PF00005">
    <property type="entry name" value="ABC_tran"/>
    <property type="match status" value="1"/>
</dbReference>
<dbReference type="InterPro" id="IPR027417">
    <property type="entry name" value="P-loop_NTPase"/>
</dbReference>
<dbReference type="InterPro" id="IPR003439">
    <property type="entry name" value="ABC_transporter-like_ATP-bd"/>
</dbReference>
<comment type="caution">
    <text evidence="5">The sequence shown here is derived from an EMBL/GenBank/DDBJ whole genome shotgun (WGS) entry which is preliminary data.</text>
</comment>